<dbReference type="Proteomes" id="UP001521116">
    <property type="component" value="Unassembled WGS sequence"/>
</dbReference>
<keyword evidence="4" id="KW-1185">Reference proteome</keyword>
<proteinExistence type="predicted"/>
<evidence type="ECO:0000256" key="2">
    <source>
        <dbReference type="SAM" id="Phobius"/>
    </source>
</evidence>
<feature type="compositionally biased region" description="Basic and acidic residues" evidence="1">
    <location>
        <begin position="703"/>
        <end position="712"/>
    </location>
</feature>
<feature type="compositionally biased region" description="Polar residues" evidence="1">
    <location>
        <begin position="660"/>
        <end position="684"/>
    </location>
</feature>
<feature type="region of interest" description="Disordered" evidence="1">
    <location>
        <begin position="426"/>
        <end position="484"/>
    </location>
</feature>
<feature type="region of interest" description="Disordered" evidence="1">
    <location>
        <begin position="547"/>
        <end position="768"/>
    </location>
</feature>
<accession>A0ABR3T3B3</accession>
<feature type="compositionally biased region" description="Polar residues" evidence="1">
    <location>
        <begin position="718"/>
        <end position="734"/>
    </location>
</feature>
<protein>
    <submittedName>
        <fullName evidence="3">Uncharacterized protein</fullName>
    </submittedName>
</protein>
<feature type="transmembrane region" description="Helical" evidence="2">
    <location>
        <begin position="53"/>
        <end position="74"/>
    </location>
</feature>
<keyword evidence="2" id="KW-0472">Membrane</keyword>
<feature type="transmembrane region" description="Helical" evidence="2">
    <location>
        <begin position="140"/>
        <end position="161"/>
    </location>
</feature>
<evidence type="ECO:0000313" key="3">
    <source>
        <dbReference type="EMBL" id="KAL1634034.1"/>
    </source>
</evidence>
<feature type="transmembrane region" description="Helical" evidence="2">
    <location>
        <begin position="173"/>
        <end position="196"/>
    </location>
</feature>
<feature type="compositionally biased region" description="Low complexity" evidence="1">
    <location>
        <begin position="632"/>
        <end position="649"/>
    </location>
</feature>
<evidence type="ECO:0000256" key="1">
    <source>
        <dbReference type="SAM" id="MobiDB-lite"/>
    </source>
</evidence>
<dbReference type="EMBL" id="JAJVDC020000018">
    <property type="protein sequence ID" value="KAL1634034.1"/>
    <property type="molecule type" value="Genomic_DNA"/>
</dbReference>
<feature type="transmembrane region" description="Helical" evidence="2">
    <location>
        <begin position="95"/>
        <end position="120"/>
    </location>
</feature>
<evidence type="ECO:0000313" key="4">
    <source>
        <dbReference type="Proteomes" id="UP001521116"/>
    </source>
</evidence>
<comment type="caution">
    <text evidence="3">The sequence shown here is derived from an EMBL/GenBank/DDBJ whole genome shotgun (WGS) entry which is preliminary data.</text>
</comment>
<sequence>MDGVKRNIASANSANGADTNMTMDFQVSAAEFNETRQEITKLVLGQQKTLRSMHVVLGVFSLILATVMVTRILYDSWRASKLNVVLRPRKLEWLRSIHTAEVFPLALAVSLIVQMVIIISVQSVNLNRFFEHSCRGVVQLIMPTLFLVGFTNLVFGIETTLRALKGSVQRGKWTATVCVAAIFGCLLVTWIPTIVWVGGNRCFGELIWIPFRYRRVIVPLTSVLLFAYIVLGSLLILKLRYDPNFDADERVSASRMVYYLFFALIEHALIIPFFIQAYLGNFDSKFTSSRVAEITLFSSGIFIAFLHLFLRVNVNRMVIKPVGVPWKQNKRAIRFRLFGPSDLEMTISGPLGIKDRAYAMQDYYYRPEKSGLEFAYNTPEESTRPSDPENTYTPQLPTLLANRQSRQSNGSKLAAWPLPLEPLKRAESKHARKPSGDRRTPTYSLFPNQLPADDVPRLPATVYNPNQSSNTRKPSFDTGKRGTAASFAPSVTDVSEAYQGLLPPMPLFAQRPFHRRDSSVDSSATVQIGLRLSVAPAAMMAGSHATLTRPFAPPSPVREPTDSSGESIGLPIQAPAPAPLFSTKPFGHKRQQSSIASGPSGPPPSVPPPSMPSPLTMTMPQVDIQEEQKNETTPAALVVPAAPVSPASTRFQEDDESEDGSSQYSAPSFNSFTIINPQNSQNYLETARNKVLPPTPSDSLTDGGKKGEDENKGAAASPRSNSPLRMNPISTPERTASPRWVDLRSGTIKRSDSPAQSGKPVSPTQQWI</sequence>
<feature type="compositionally biased region" description="Polar residues" evidence="1">
    <location>
        <begin position="463"/>
        <end position="473"/>
    </location>
</feature>
<keyword evidence="2" id="KW-0812">Transmembrane</keyword>
<feature type="transmembrane region" description="Helical" evidence="2">
    <location>
        <begin position="291"/>
        <end position="310"/>
    </location>
</feature>
<reference evidence="3 4" key="1">
    <citation type="submission" date="2024-02" db="EMBL/GenBank/DDBJ databases">
        <title>De novo assembly and annotation of 12 fungi associated with fruit tree decline syndrome in Ontario, Canada.</title>
        <authorList>
            <person name="Sulman M."/>
            <person name="Ellouze W."/>
            <person name="Ilyukhin E."/>
        </authorList>
    </citation>
    <scope>NUCLEOTIDE SEQUENCE [LARGE SCALE GENOMIC DNA]</scope>
    <source>
        <strain evidence="3 4">M1-105</strain>
    </source>
</reference>
<feature type="compositionally biased region" description="Basic and acidic residues" evidence="1">
    <location>
        <begin position="426"/>
        <end position="440"/>
    </location>
</feature>
<feature type="transmembrane region" description="Helical" evidence="2">
    <location>
        <begin position="257"/>
        <end position="279"/>
    </location>
</feature>
<keyword evidence="2" id="KW-1133">Transmembrane helix</keyword>
<gene>
    <name evidence="3" type="ORF">SLS56_002626</name>
</gene>
<feature type="transmembrane region" description="Helical" evidence="2">
    <location>
        <begin position="216"/>
        <end position="237"/>
    </location>
</feature>
<organism evidence="3 4">
    <name type="scientific">Neofusicoccum ribis</name>
    <dbReference type="NCBI Taxonomy" id="45134"/>
    <lineage>
        <taxon>Eukaryota</taxon>
        <taxon>Fungi</taxon>
        <taxon>Dikarya</taxon>
        <taxon>Ascomycota</taxon>
        <taxon>Pezizomycotina</taxon>
        <taxon>Dothideomycetes</taxon>
        <taxon>Dothideomycetes incertae sedis</taxon>
        <taxon>Botryosphaeriales</taxon>
        <taxon>Botryosphaeriaceae</taxon>
        <taxon>Neofusicoccum</taxon>
    </lineage>
</organism>
<name>A0ABR3T3B3_9PEZI</name>
<feature type="compositionally biased region" description="Pro residues" evidence="1">
    <location>
        <begin position="600"/>
        <end position="612"/>
    </location>
</feature>